<sequence length="473" mass="49641">MDLFRITATRAAEMFRRRELSPIDLLEAVIARTAVTEPVINAVTEQWLDEARAAAVVSQERIAAGEPLRPLEGIPLMLKEEQPITGHLQEEGCLLEQGHVATETHPIVDRIIDAGAVVHGRTTTPEYCCAPVTHTKLWGVTRNPWNTDLAPGGSSGGAGAVLAAGSTVLATGSDIGGSIRIPSSFCGVVGFKPPFGRVPGLAPFNSDTYCADGPMGRSVADVALLQDVISGPWVGDAASLRDSAHVAGVVRSLEGVRVALCPDLGGYDVDPAVEANTRAVAAALKDAGAVVEQVDLPWGPQRVLDTAWPHFGAIMGPFIEEVLHGDPTRADQLMPYTRAFAAAASSAGDHVQGLVAESAFYRPFAELMTDHDVLLCPTIATTGFAADEPGTDTRAVFDKLMTLPFNVIGRVPVLAVPSGIAPNGVPTGVQIVGRTYDDATVFGVGAALEQELGLWTDPSWWPTIAGVTDGAAR</sequence>
<keyword evidence="3" id="KW-0808">Transferase</keyword>
<dbReference type="SUPFAM" id="SSF75304">
    <property type="entry name" value="Amidase signature (AS) enzymes"/>
    <property type="match status" value="1"/>
</dbReference>
<keyword evidence="4" id="KW-1185">Reference proteome</keyword>
<dbReference type="PROSITE" id="PS00571">
    <property type="entry name" value="AMIDASES"/>
    <property type="match status" value="1"/>
</dbReference>
<dbReference type="InterPro" id="IPR000120">
    <property type="entry name" value="Amidase"/>
</dbReference>
<evidence type="ECO:0000256" key="1">
    <source>
        <dbReference type="ARBA" id="ARBA00009199"/>
    </source>
</evidence>
<dbReference type="GO" id="GO:0016740">
    <property type="term" value="F:transferase activity"/>
    <property type="evidence" value="ECO:0007669"/>
    <property type="project" value="UniProtKB-KW"/>
</dbReference>
<protein>
    <submittedName>
        <fullName evidence="3">Aspartyl-tRNA(Asn)/glutamyl-tRNA(Gln) amidotransferase subunit A</fullName>
        <ecNumber evidence="3">6.3.5.6</ecNumber>
        <ecNumber evidence="3">6.3.5.7</ecNumber>
    </submittedName>
</protein>
<dbReference type="PANTHER" id="PTHR11895:SF7">
    <property type="entry name" value="GLUTAMYL-TRNA(GLN) AMIDOTRANSFERASE SUBUNIT A, MITOCHONDRIAL"/>
    <property type="match status" value="1"/>
</dbReference>
<keyword evidence="3" id="KW-0436">Ligase</keyword>
<dbReference type="Pfam" id="PF01425">
    <property type="entry name" value="Amidase"/>
    <property type="match status" value="1"/>
</dbReference>
<dbReference type="EC" id="6.3.5.7" evidence="3"/>
<feature type="domain" description="Amidase" evidence="2">
    <location>
        <begin position="24"/>
        <end position="441"/>
    </location>
</feature>
<evidence type="ECO:0000313" key="3">
    <source>
        <dbReference type="EMBL" id="NYD28898.1"/>
    </source>
</evidence>
<comment type="caution">
    <text evidence="3">The sequence shown here is derived from an EMBL/GenBank/DDBJ whole genome shotgun (WGS) entry which is preliminary data.</text>
</comment>
<proteinExistence type="inferred from homology"/>
<dbReference type="AlphaFoldDB" id="A0A852RDR3"/>
<dbReference type="InterPro" id="IPR023631">
    <property type="entry name" value="Amidase_dom"/>
</dbReference>
<dbReference type="Proteomes" id="UP000582231">
    <property type="component" value="Unassembled WGS sequence"/>
</dbReference>
<dbReference type="Gene3D" id="3.90.1300.10">
    <property type="entry name" value="Amidase signature (AS) domain"/>
    <property type="match status" value="1"/>
</dbReference>
<comment type="similarity">
    <text evidence="1">Belongs to the amidase family.</text>
</comment>
<dbReference type="InterPro" id="IPR020556">
    <property type="entry name" value="Amidase_CS"/>
</dbReference>
<dbReference type="GO" id="GO:0050566">
    <property type="term" value="F:asparaginyl-tRNA synthase (glutamine-hydrolyzing) activity"/>
    <property type="evidence" value="ECO:0007669"/>
    <property type="project" value="UniProtKB-EC"/>
</dbReference>
<dbReference type="RefSeq" id="WP_218865559.1">
    <property type="nucleotide sequence ID" value="NZ_BAABEF010000001.1"/>
</dbReference>
<gene>
    <name evidence="3" type="ORF">BJ958_000444</name>
</gene>
<accession>A0A852RDR3</accession>
<dbReference type="EC" id="6.3.5.6" evidence="3"/>
<dbReference type="GO" id="GO:0050567">
    <property type="term" value="F:glutaminyl-tRNA synthase (glutamine-hydrolyzing) activity"/>
    <property type="evidence" value="ECO:0007669"/>
    <property type="project" value="UniProtKB-EC"/>
</dbReference>
<organism evidence="3 4">
    <name type="scientific">Nocardioides kongjuensis</name>
    <dbReference type="NCBI Taxonomy" id="349522"/>
    <lineage>
        <taxon>Bacteria</taxon>
        <taxon>Bacillati</taxon>
        <taxon>Actinomycetota</taxon>
        <taxon>Actinomycetes</taxon>
        <taxon>Propionibacteriales</taxon>
        <taxon>Nocardioidaceae</taxon>
        <taxon>Nocardioides</taxon>
    </lineage>
</organism>
<evidence type="ECO:0000313" key="4">
    <source>
        <dbReference type="Proteomes" id="UP000582231"/>
    </source>
</evidence>
<dbReference type="EMBL" id="JACCBF010000001">
    <property type="protein sequence ID" value="NYD28898.1"/>
    <property type="molecule type" value="Genomic_DNA"/>
</dbReference>
<dbReference type="InterPro" id="IPR036928">
    <property type="entry name" value="AS_sf"/>
</dbReference>
<name>A0A852RDR3_9ACTN</name>
<dbReference type="PANTHER" id="PTHR11895">
    <property type="entry name" value="TRANSAMIDASE"/>
    <property type="match status" value="1"/>
</dbReference>
<evidence type="ECO:0000259" key="2">
    <source>
        <dbReference type="Pfam" id="PF01425"/>
    </source>
</evidence>
<reference evidence="3 4" key="1">
    <citation type="submission" date="2020-07" db="EMBL/GenBank/DDBJ databases">
        <title>Sequencing the genomes of 1000 actinobacteria strains.</title>
        <authorList>
            <person name="Klenk H.-P."/>
        </authorList>
    </citation>
    <scope>NUCLEOTIDE SEQUENCE [LARGE SCALE GENOMIC DNA]</scope>
    <source>
        <strain evidence="3 4">DSM 19082</strain>
    </source>
</reference>